<reference evidence="9 10" key="1">
    <citation type="submission" date="2021-05" db="EMBL/GenBank/DDBJ databases">
        <title>A Polyphasic approach of four new species of the genus Ohtaekwangia: Ohtaekwangia histidinii sp. nov., Ohtaekwangia cretensis sp. nov., Ohtaekwangia indiensis sp. nov., Ohtaekwangia reichenbachii sp. nov. from diverse environment.</title>
        <authorList>
            <person name="Octaviana S."/>
        </authorList>
    </citation>
    <scope>NUCLEOTIDE SEQUENCE [LARGE SCALE GENOMIC DNA]</scope>
    <source>
        <strain evidence="9 10">PWU4</strain>
    </source>
</reference>
<dbReference type="RefSeq" id="WP_254167006.1">
    <property type="nucleotide sequence ID" value="NZ_JAHESF010000023.1"/>
</dbReference>
<dbReference type="AlphaFoldDB" id="A0AAP2GR58"/>
<evidence type="ECO:0000256" key="3">
    <source>
        <dbReference type="ARBA" id="ARBA00022692"/>
    </source>
</evidence>
<dbReference type="Pfam" id="PF02687">
    <property type="entry name" value="FtsX"/>
    <property type="match status" value="2"/>
</dbReference>
<comment type="subcellular location">
    <subcellularLocation>
        <location evidence="1">Cell membrane</location>
        <topology evidence="1">Multi-pass membrane protein</topology>
    </subcellularLocation>
</comment>
<evidence type="ECO:0000313" key="10">
    <source>
        <dbReference type="Proteomes" id="UP001319200"/>
    </source>
</evidence>
<keyword evidence="10" id="KW-1185">Reference proteome</keyword>
<gene>
    <name evidence="9" type="ORF">KK083_20210</name>
</gene>
<keyword evidence="3 6" id="KW-0812">Transmembrane</keyword>
<comment type="caution">
    <text evidence="9">The sequence shown here is derived from an EMBL/GenBank/DDBJ whole genome shotgun (WGS) entry which is preliminary data.</text>
</comment>
<dbReference type="InterPro" id="IPR047699">
    <property type="entry name" value="Permease_put_prefix"/>
</dbReference>
<dbReference type="Proteomes" id="UP001319200">
    <property type="component" value="Unassembled WGS sequence"/>
</dbReference>
<feature type="transmembrane region" description="Helical" evidence="6">
    <location>
        <begin position="99"/>
        <end position="120"/>
    </location>
</feature>
<evidence type="ECO:0000256" key="1">
    <source>
        <dbReference type="ARBA" id="ARBA00004651"/>
    </source>
</evidence>
<evidence type="ECO:0000259" key="7">
    <source>
        <dbReference type="Pfam" id="PF02687"/>
    </source>
</evidence>
<dbReference type="NCBIfam" id="NF038404">
    <property type="entry name" value="perm_prefix_2"/>
    <property type="match status" value="1"/>
</dbReference>
<evidence type="ECO:0000256" key="5">
    <source>
        <dbReference type="ARBA" id="ARBA00023136"/>
    </source>
</evidence>
<dbReference type="EMBL" id="JAHESF010000023">
    <property type="protein sequence ID" value="MBT1699232.1"/>
    <property type="molecule type" value="Genomic_DNA"/>
</dbReference>
<dbReference type="PANTHER" id="PTHR30572">
    <property type="entry name" value="MEMBRANE COMPONENT OF TRANSPORTER-RELATED"/>
    <property type="match status" value="1"/>
</dbReference>
<dbReference type="InterPro" id="IPR050250">
    <property type="entry name" value="Macrolide_Exporter_MacB"/>
</dbReference>
<dbReference type="GO" id="GO:0005886">
    <property type="term" value="C:plasma membrane"/>
    <property type="evidence" value="ECO:0007669"/>
    <property type="project" value="UniProtKB-SubCell"/>
</dbReference>
<feature type="domain" description="ABC3 transporter permease C-terminal" evidence="7">
    <location>
        <begin position="771"/>
        <end position="884"/>
    </location>
</feature>
<accession>A0AAP2GR58</accession>
<feature type="domain" description="ABC3 transporter permease C-terminal" evidence="7">
    <location>
        <begin position="385"/>
        <end position="503"/>
    </location>
</feature>
<keyword evidence="4 6" id="KW-1133">Transmembrane helix</keyword>
<feature type="transmembrane region" description="Helical" evidence="6">
    <location>
        <begin position="768"/>
        <end position="792"/>
    </location>
</feature>
<feature type="transmembrane region" description="Helical" evidence="6">
    <location>
        <begin position="378"/>
        <end position="399"/>
    </location>
</feature>
<name>A0AAP2GR58_9BACT</name>
<organism evidence="9 10">
    <name type="scientific">Chryseosolibacter histidini</name>
    <dbReference type="NCBI Taxonomy" id="2782349"/>
    <lineage>
        <taxon>Bacteria</taxon>
        <taxon>Pseudomonadati</taxon>
        <taxon>Bacteroidota</taxon>
        <taxon>Cytophagia</taxon>
        <taxon>Cytophagales</taxon>
        <taxon>Chryseotaleaceae</taxon>
        <taxon>Chryseosolibacter</taxon>
    </lineage>
</organism>
<evidence type="ECO:0000256" key="2">
    <source>
        <dbReference type="ARBA" id="ARBA00022475"/>
    </source>
</evidence>
<evidence type="ECO:0000256" key="4">
    <source>
        <dbReference type="ARBA" id="ARBA00022989"/>
    </source>
</evidence>
<feature type="transmembrane region" description="Helical" evidence="6">
    <location>
        <begin position="804"/>
        <end position="832"/>
    </location>
</feature>
<feature type="transmembrane region" description="Helical" evidence="6">
    <location>
        <begin position="473"/>
        <end position="496"/>
    </location>
</feature>
<keyword evidence="2" id="KW-1003">Cell membrane</keyword>
<feature type="transmembrane region" description="Helical" evidence="6">
    <location>
        <begin position="426"/>
        <end position="453"/>
    </location>
</feature>
<dbReference type="InterPro" id="IPR003838">
    <property type="entry name" value="ABC3_permease_C"/>
</dbReference>
<dbReference type="GO" id="GO:0022857">
    <property type="term" value="F:transmembrane transporter activity"/>
    <property type="evidence" value="ECO:0007669"/>
    <property type="project" value="TreeGrafter"/>
</dbReference>
<evidence type="ECO:0000259" key="8">
    <source>
        <dbReference type="Pfam" id="PF12704"/>
    </source>
</evidence>
<feature type="transmembrane region" description="Helical" evidence="6">
    <location>
        <begin position="852"/>
        <end position="872"/>
    </location>
</feature>
<protein>
    <submittedName>
        <fullName evidence="9">ABC transporter permease</fullName>
    </submittedName>
</protein>
<feature type="domain" description="MacB-like periplasmic core" evidence="8">
    <location>
        <begin position="98"/>
        <end position="336"/>
    </location>
</feature>
<feature type="domain" description="MacB-like periplasmic core" evidence="8">
    <location>
        <begin position="530"/>
        <end position="728"/>
    </location>
</feature>
<keyword evidence="5 6" id="KW-0472">Membrane</keyword>
<sequence>MKRTDQSPPRSFLRFFRWFCHPELRNYIEGDLVELYRERLMTSGKRKADWQFVFDVVLLFRPSIIRPMQPSHSFNQFTMFRNYFKVGVRNILKYKVFSFINVFGLAVAMSLCMLIVLMLAEQKSYDQFHEKKERIYRILSDREHSKAPSATTPFPLPMALITNYPAVEEVTQLTRGVGGDATYNQRVVQMRGYFADASFFRVFGYALAKGNKNVALSAPNSMVITAAYARQLFGDDDPVGKTVDFTNRGLPNVGDGEGGEATPWGSFTVTGVIADVPYKSHLKFDVLVSSSSMKVLYDSKKLADLRDDWKFNYSSYTYVVLAANKSAEDLEAALTDLTWRKKENLDGLKGFKLSAQKLTGITPGILVSNEPTQRLPMMVYYFLWFLAAVVMISACLNYTNLSTARALSRAKEIGVRKVTGAYRSNLVYQFLSESVLTALLALVLATLLIVFMRPAVTGLWINQYLNFDLQGNVPVYLVFVAFALFVGMLAGIYPALHLSKAQPVKALKNSEGSRSGKMGLRKVLSVSQFVISLFFITTAILIYNQFRHYLEFEYGFSAENVVNIPLQGNDHHKVANAFAMVPGVVDVSASDIVPSTGTENGMSIRIAGTEDEYKKFGVLQTDEHFTGNLGISIVAGENLPAEDTAAGDFILVNEAAVKALGYTNPNEMVGQVLDPGWGGSTLRVIGVIKDFRFTTPANGDGIGPLAIRNNPSSFSFVNVKIAQGDLSGTVQQLEKAWKRVDPVHAFKYEFYDDQLASVYRGFLDVVTILGFIAFLAIVIACLGLLGMTTYAAETRKKEVGIRKVLGAGDLGIALLLSRTFLKILAIAIFIGAPLSYAVNNLWLQKLPNRVDFGFGTVFVSVLILLALGLLTIGSQTLRASRSNPVKVLKSDG</sequence>
<dbReference type="InterPro" id="IPR025857">
    <property type="entry name" value="MacB_PCD"/>
</dbReference>
<evidence type="ECO:0000256" key="6">
    <source>
        <dbReference type="SAM" id="Phobius"/>
    </source>
</evidence>
<proteinExistence type="predicted"/>
<feature type="transmembrane region" description="Helical" evidence="6">
    <location>
        <begin position="523"/>
        <end position="543"/>
    </location>
</feature>
<dbReference type="PANTHER" id="PTHR30572:SF18">
    <property type="entry name" value="ABC-TYPE MACROLIDE FAMILY EXPORT SYSTEM PERMEASE COMPONENT 2"/>
    <property type="match status" value="1"/>
</dbReference>
<dbReference type="Pfam" id="PF12704">
    <property type="entry name" value="MacB_PCD"/>
    <property type="match status" value="2"/>
</dbReference>
<evidence type="ECO:0000313" key="9">
    <source>
        <dbReference type="EMBL" id="MBT1699232.1"/>
    </source>
</evidence>